<sequence>MNTKSLEKFEVLNSEMLASVEGGKRPGGAPVTGMTQAHYTCLAATWGATFGGMLAPISLIGSVPGVLAACSGL</sequence>
<evidence type="ECO:0000313" key="2">
    <source>
        <dbReference type="Proteomes" id="UP000031339"/>
    </source>
</evidence>
<dbReference type="EMBL" id="JWIY01000001">
    <property type="protein sequence ID" value="KIC78291.1"/>
    <property type="molecule type" value="Genomic_DNA"/>
</dbReference>
<dbReference type="Proteomes" id="UP000031339">
    <property type="component" value="Unassembled WGS sequence"/>
</dbReference>
<dbReference type="OrthoDB" id="2223765at2"/>
<evidence type="ECO:0000313" key="1">
    <source>
        <dbReference type="EMBL" id="KIC78291.1"/>
    </source>
</evidence>
<dbReference type="eggNOG" id="ENOG503043C">
    <property type="taxonomic scope" value="Bacteria"/>
</dbReference>
<accession>A0A0C1K5Z5</accession>
<dbReference type="RefSeq" id="WP_006267535.1">
    <property type="nucleotide sequence ID" value="NZ_CP029207.1"/>
</dbReference>
<gene>
    <name evidence="1" type="ORF">RN79_01575</name>
</gene>
<dbReference type="STRING" id="862969.SCI_0585"/>
<protein>
    <submittedName>
        <fullName evidence="1">Bacteriocin</fullName>
    </submittedName>
</protein>
<comment type="caution">
    <text evidence="1">The sequence shown here is derived from an EMBL/GenBank/DDBJ whole genome shotgun (WGS) entry which is preliminary data.</text>
</comment>
<dbReference type="GeneID" id="93846681"/>
<reference evidence="1 2" key="1">
    <citation type="submission" date="2014-12" db="EMBL/GenBank/DDBJ databases">
        <title>Partial genome sequence of Streptococcus constellatus KCOM 1650 (= ChDC B144).</title>
        <authorList>
            <person name="Kook J.-K."/>
            <person name="Park S.-N."/>
            <person name="Lim Y.K."/>
            <person name="Jo E."/>
        </authorList>
    </citation>
    <scope>NUCLEOTIDE SEQUENCE [LARGE SCALE GENOMIC DNA]</scope>
    <source>
        <strain evidence="1 2">KCOM 1650</strain>
    </source>
</reference>
<name>A0A0C1K5Z5_STRCV</name>
<organism evidence="1 2">
    <name type="scientific">Streptococcus constellatus</name>
    <dbReference type="NCBI Taxonomy" id="76860"/>
    <lineage>
        <taxon>Bacteria</taxon>
        <taxon>Bacillati</taxon>
        <taxon>Bacillota</taxon>
        <taxon>Bacilli</taxon>
        <taxon>Lactobacillales</taxon>
        <taxon>Streptococcaceae</taxon>
        <taxon>Streptococcus</taxon>
        <taxon>Streptococcus anginosus group</taxon>
    </lineage>
</organism>
<proteinExistence type="predicted"/>
<dbReference type="AlphaFoldDB" id="A0A0C1K5Z5"/>
<dbReference type="GO" id="GO:0042742">
    <property type="term" value="P:defense response to bacterium"/>
    <property type="evidence" value="ECO:0007669"/>
    <property type="project" value="InterPro"/>
</dbReference>